<feature type="domain" description="LysM" evidence="2">
    <location>
        <begin position="65"/>
        <end position="115"/>
    </location>
</feature>
<gene>
    <name evidence="3" type="ORF">KHM83_17195</name>
</gene>
<dbReference type="PROSITE" id="PS51782">
    <property type="entry name" value="LYSM"/>
    <property type="match status" value="1"/>
</dbReference>
<protein>
    <submittedName>
        <fullName evidence="3">LysM peptidoglycan-binding domain-containing protein</fullName>
    </submittedName>
</protein>
<keyword evidence="1" id="KW-1133">Transmembrane helix</keyword>
<evidence type="ECO:0000313" key="3">
    <source>
        <dbReference type="EMBL" id="MBS7528426.1"/>
    </source>
</evidence>
<dbReference type="Proteomes" id="UP000746471">
    <property type="component" value="Unassembled WGS sequence"/>
</dbReference>
<keyword evidence="1" id="KW-0472">Membrane</keyword>
<keyword evidence="1" id="KW-0812">Transmembrane</keyword>
<organism evidence="3 4">
    <name type="scientific">Fusibacter paucivorans</name>
    <dbReference type="NCBI Taxonomy" id="76009"/>
    <lineage>
        <taxon>Bacteria</taxon>
        <taxon>Bacillati</taxon>
        <taxon>Bacillota</taxon>
        <taxon>Clostridia</taxon>
        <taxon>Eubacteriales</taxon>
        <taxon>Eubacteriales Family XII. Incertae Sedis</taxon>
        <taxon>Fusibacter</taxon>
    </lineage>
</organism>
<keyword evidence="4" id="KW-1185">Reference proteome</keyword>
<dbReference type="EMBL" id="JAHBCL010000040">
    <property type="protein sequence ID" value="MBS7528426.1"/>
    <property type="molecule type" value="Genomic_DNA"/>
</dbReference>
<evidence type="ECO:0000313" key="4">
    <source>
        <dbReference type="Proteomes" id="UP000746471"/>
    </source>
</evidence>
<dbReference type="InterPro" id="IPR036779">
    <property type="entry name" value="LysM_dom_sf"/>
</dbReference>
<dbReference type="Gene3D" id="3.10.350.10">
    <property type="entry name" value="LysM domain"/>
    <property type="match status" value="1"/>
</dbReference>
<dbReference type="CDD" id="cd00118">
    <property type="entry name" value="LysM"/>
    <property type="match status" value="1"/>
</dbReference>
<dbReference type="Pfam" id="PF01476">
    <property type="entry name" value="LysM"/>
    <property type="match status" value="1"/>
</dbReference>
<dbReference type="InterPro" id="IPR018392">
    <property type="entry name" value="LysM"/>
</dbReference>
<sequence>MSQIIPNITYDHHFQKTKKRRRRLVVVNKTRFVIVSLIFLIFVSILITALTGSFMSEASTDVSYLSYTVERGDTLWDIAKHFNYLDRDIREVVYDIRQHNQMDNSNLMPGEVIEIPVSSRLNN</sequence>
<accession>A0ABS5PVC1</accession>
<proteinExistence type="predicted"/>
<dbReference type="SMART" id="SM00257">
    <property type="entry name" value="LysM"/>
    <property type="match status" value="1"/>
</dbReference>
<dbReference type="SUPFAM" id="SSF54106">
    <property type="entry name" value="LysM domain"/>
    <property type="match status" value="1"/>
</dbReference>
<feature type="transmembrane region" description="Helical" evidence="1">
    <location>
        <begin position="32"/>
        <end position="55"/>
    </location>
</feature>
<reference evidence="3 4" key="1">
    <citation type="submission" date="2021-05" db="EMBL/GenBank/DDBJ databases">
        <title>Fusibacter ferrireducens sp. nov., an anaerobic, sulfur- and Fe-reducing bacterium isolated from the mangrove sediment.</title>
        <authorList>
            <person name="Qiu D."/>
        </authorList>
    </citation>
    <scope>NUCLEOTIDE SEQUENCE [LARGE SCALE GENOMIC DNA]</scope>
    <source>
        <strain evidence="3 4">DSM 12116</strain>
    </source>
</reference>
<comment type="caution">
    <text evidence="3">The sequence shown here is derived from an EMBL/GenBank/DDBJ whole genome shotgun (WGS) entry which is preliminary data.</text>
</comment>
<name>A0ABS5PVC1_9FIRM</name>
<evidence type="ECO:0000256" key="1">
    <source>
        <dbReference type="SAM" id="Phobius"/>
    </source>
</evidence>
<evidence type="ECO:0000259" key="2">
    <source>
        <dbReference type="PROSITE" id="PS51782"/>
    </source>
</evidence>
<dbReference type="RefSeq" id="WP_213238284.1">
    <property type="nucleotide sequence ID" value="NZ_JAHBCL010000040.1"/>
</dbReference>